<dbReference type="EMBL" id="DF848005">
    <property type="protein sequence ID" value="GAT52968.1"/>
    <property type="molecule type" value="Genomic_DNA"/>
</dbReference>
<evidence type="ECO:0000256" key="4">
    <source>
        <dbReference type="SAM" id="Coils"/>
    </source>
</evidence>
<dbReference type="SUPFAM" id="SSF57959">
    <property type="entry name" value="Leucine zipper domain"/>
    <property type="match status" value="1"/>
</dbReference>
<feature type="compositionally biased region" description="Low complexity" evidence="5">
    <location>
        <begin position="542"/>
        <end position="557"/>
    </location>
</feature>
<keyword evidence="1" id="KW-0805">Transcription regulation</keyword>
<dbReference type="InterPro" id="IPR006575">
    <property type="entry name" value="RWD_dom"/>
</dbReference>
<gene>
    <name evidence="8" type="ORF">MCHLO_09975</name>
</gene>
<dbReference type="SMART" id="SM00338">
    <property type="entry name" value="BRLZ"/>
    <property type="match status" value="1"/>
</dbReference>
<feature type="compositionally biased region" description="Low complexity" evidence="5">
    <location>
        <begin position="371"/>
        <end position="380"/>
    </location>
</feature>
<dbReference type="InterPro" id="IPR004827">
    <property type="entry name" value="bZIP"/>
</dbReference>
<evidence type="ECO:0000313" key="9">
    <source>
        <dbReference type="Proteomes" id="UP000815677"/>
    </source>
</evidence>
<keyword evidence="3" id="KW-0804">Transcription</keyword>
<evidence type="ECO:0000256" key="2">
    <source>
        <dbReference type="ARBA" id="ARBA00023125"/>
    </source>
</evidence>
<evidence type="ECO:0000256" key="5">
    <source>
        <dbReference type="SAM" id="MobiDB-lite"/>
    </source>
</evidence>
<evidence type="ECO:0000256" key="3">
    <source>
        <dbReference type="ARBA" id="ARBA00023163"/>
    </source>
</evidence>
<feature type="coiled-coil region" evidence="4">
    <location>
        <begin position="665"/>
        <end position="692"/>
    </location>
</feature>
<feature type="region of interest" description="Disordered" evidence="5">
    <location>
        <begin position="542"/>
        <end position="591"/>
    </location>
</feature>
<keyword evidence="4" id="KW-0175">Coiled coil</keyword>
<evidence type="ECO:0000313" key="8">
    <source>
        <dbReference type="EMBL" id="GAT52968.1"/>
    </source>
</evidence>
<sequence length="714" mass="76545">MSSQDAQAFKESLRETREEVASEVEASLPAPHEAVSIRVLVSLPDSYPTSAAPQLQLLSRYVGAFGADSTLFGGVLRTFISATSGVEWAGDVCVFDGLQNVLERCAEWYGERLSAEAIGELQLADQHPPTQRGPKPAAVAPVPVVDVVTPLPEGIKLFVAEPITDRKSSFVGRACAISSPAEFQAANIGCIPNCNPAITPDQVPRLVGSQRTFVPPTSSVYARVRDQPPRGPGELGLEALYRGAGAQARVVCGGAGARVSLRPSTPRHPHSLVPSPANLPLNRLPVAISAQPTNTSSHTSEDVRPVNSSPTFRPPSPAPRFNGFSHSRIGSSLSSSPKHVPINAPPSTLARVSVQYGLPRNLPPAPRPVASRSTTSSTTKSTTLDFASMRNNYLTMLAHKSNPHTPASAPAQTVTPSALVSAEAAQAQAFKAIAELTASPEFQSLGDNFPEDFNGDEPLIPYTANFDDSPLFGDDSPFLTSPHDSLIDDFGTSPLDTPFSDFLSTPMMGMDNDFMGESPLIRADDTTFGSAGSLFGFTDEAPSVPKPASKVSSFSPSTPMLDTMDSPSMPPPATRRRNVTGTRKNVTPDSLISMDAPTQKRTYVAPSATSRKVLPAGVLRKRGFSAAFGIDEVDEVLPELSPTASEQEQIEYKRRQNTLAARKSRKRKLEHQQELEDKVDNLKREVTMWRERALMAQEMLRGAGIKFNVEAMGS</sequence>
<evidence type="ECO:0000259" key="7">
    <source>
        <dbReference type="PROSITE" id="PS50908"/>
    </source>
</evidence>
<evidence type="ECO:0000256" key="1">
    <source>
        <dbReference type="ARBA" id="ARBA00023015"/>
    </source>
</evidence>
<keyword evidence="2" id="KW-0238">DNA-binding</keyword>
<evidence type="ECO:0000259" key="6">
    <source>
        <dbReference type="PROSITE" id="PS50217"/>
    </source>
</evidence>
<dbReference type="PROSITE" id="PS50908">
    <property type="entry name" value="RWD"/>
    <property type="match status" value="1"/>
</dbReference>
<feature type="domain" description="BZIP" evidence="6">
    <location>
        <begin position="647"/>
        <end position="685"/>
    </location>
</feature>
<keyword evidence="9" id="KW-1185">Reference proteome</keyword>
<proteinExistence type="predicted"/>
<protein>
    <submittedName>
        <fullName evidence="8">Imprinted and ancient</fullName>
    </submittedName>
</protein>
<dbReference type="Gene3D" id="3.30.160.60">
    <property type="entry name" value="Classic Zinc Finger"/>
    <property type="match status" value="1"/>
</dbReference>
<dbReference type="Proteomes" id="UP000815677">
    <property type="component" value="Unassembled WGS sequence"/>
</dbReference>
<feature type="region of interest" description="Disordered" evidence="5">
    <location>
        <begin position="291"/>
        <end position="318"/>
    </location>
</feature>
<reference evidence="8" key="1">
    <citation type="submission" date="2014-09" db="EMBL/GenBank/DDBJ databases">
        <title>Genome sequence of the luminous mushroom Mycena chlorophos for searching fungal bioluminescence genes.</title>
        <authorList>
            <person name="Tanaka Y."/>
            <person name="Kasuga D."/>
            <person name="Oba Y."/>
            <person name="Hase S."/>
            <person name="Sato K."/>
            <person name="Oba Y."/>
            <person name="Sakakibara Y."/>
        </authorList>
    </citation>
    <scope>NUCLEOTIDE SEQUENCE</scope>
</reference>
<accession>A0ABQ0LPD0</accession>
<feature type="compositionally biased region" description="Polar residues" evidence="5">
    <location>
        <begin position="579"/>
        <end position="590"/>
    </location>
</feature>
<feature type="region of interest" description="Disordered" evidence="5">
    <location>
        <begin position="360"/>
        <end position="380"/>
    </location>
</feature>
<dbReference type="PANTHER" id="PTHR11462:SF35">
    <property type="entry name" value="TRANSCRIPTION FACTOR JRA"/>
    <property type="match status" value="1"/>
</dbReference>
<dbReference type="InterPro" id="IPR050946">
    <property type="entry name" value="AP-1_TF_bZIP"/>
</dbReference>
<name>A0ABQ0LPD0_MYCCL</name>
<feature type="domain" description="RWD" evidence="7">
    <location>
        <begin position="1"/>
        <end position="108"/>
    </location>
</feature>
<organism evidence="8 9">
    <name type="scientific">Mycena chlorophos</name>
    <name type="common">Agaric fungus</name>
    <name type="synonym">Agaricus chlorophos</name>
    <dbReference type="NCBI Taxonomy" id="658473"/>
    <lineage>
        <taxon>Eukaryota</taxon>
        <taxon>Fungi</taxon>
        <taxon>Dikarya</taxon>
        <taxon>Basidiomycota</taxon>
        <taxon>Agaricomycotina</taxon>
        <taxon>Agaricomycetes</taxon>
        <taxon>Agaricomycetidae</taxon>
        <taxon>Agaricales</taxon>
        <taxon>Marasmiineae</taxon>
        <taxon>Mycenaceae</taxon>
        <taxon>Mycena</taxon>
    </lineage>
</organism>
<dbReference type="InterPro" id="IPR046347">
    <property type="entry name" value="bZIP_sf"/>
</dbReference>
<dbReference type="PROSITE" id="PS00036">
    <property type="entry name" value="BZIP_BASIC"/>
    <property type="match status" value="1"/>
</dbReference>
<dbReference type="PANTHER" id="PTHR11462">
    <property type="entry name" value="JUN TRANSCRIPTION FACTOR-RELATED"/>
    <property type="match status" value="1"/>
</dbReference>
<dbReference type="PROSITE" id="PS50217">
    <property type="entry name" value="BZIP"/>
    <property type="match status" value="1"/>
</dbReference>
<dbReference type="CDD" id="cd12193">
    <property type="entry name" value="bZIP_GCN4"/>
    <property type="match status" value="1"/>
</dbReference>
<dbReference type="Pfam" id="PF07716">
    <property type="entry name" value="bZIP_2"/>
    <property type="match status" value="1"/>
</dbReference>